<keyword evidence="4" id="KW-0408">Iron</keyword>
<sequence>MEEMVEITVRKGWIKWEERFKTGYKRIDNQHKELVNIINDLYETGVKGDIGDEEVQKAFKEIVKRTIDYATYHFAYEEKIMNAINYSAAKDHISKHRSFSLKIVDEVNSYERGDNLVIKDFITFLKDWLLNHIVLEDKKFISEVKATLAKMYEEEMN</sequence>
<protein>
    <submittedName>
        <fullName evidence="6">Hemerythrin</fullName>
    </submittedName>
</protein>
<accession>A0A0G4KAV2</accession>
<keyword evidence="7" id="KW-1185">Reference proteome</keyword>
<dbReference type="Pfam" id="PF01814">
    <property type="entry name" value="Hemerythrin"/>
    <property type="match status" value="1"/>
</dbReference>
<dbReference type="GO" id="GO:0046872">
    <property type="term" value="F:metal ion binding"/>
    <property type="evidence" value="ECO:0007669"/>
    <property type="project" value="UniProtKB-KW"/>
</dbReference>
<dbReference type="InterPro" id="IPR050669">
    <property type="entry name" value="Hemerythrin"/>
</dbReference>
<evidence type="ECO:0000256" key="4">
    <source>
        <dbReference type="ARBA" id="ARBA00023004"/>
    </source>
</evidence>
<dbReference type="CDD" id="cd12107">
    <property type="entry name" value="Hemerythrin"/>
    <property type="match status" value="1"/>
</dbReference>
<dbReference type="NCBIfam" id="NF033749">
    <property type="entry name" value="bact_hemeryth"/>
    <property type="match status" value="1"/>
</dbReference>
<organism evidence="6 7">
    <name type="scientific">Brachyspira suanatina</name>
    <dbReference type="NCBI Taxonomy" id="381802"/>
    <lineage>
        <taxon>Bacteria</taxon>
        <taxon>Pseudomonadati</taxon>
        <taxon>Spirochaetota</taxon>
        <taxon>Spirochaetia</taxon>
        <taxon>Brachyspirales</taxon>
        <taxon>Brachyspiraceae</taxon>
        <taxon>Brachyspira</taxon>
    </lineage>
</organism>
<dbReference type="GO" id="GO:0005344">
    <property type="term" value="F:oxygen carrier activity"/>
    <property type="evidence" value="ECO:0007669"/>
    <property type="project" value="UniProtKB-KW"/>
</dbReference>
<evidence type="ECO:0000259" key="5">
    <source>
        <dbReference type="Pfam" id="PF01814"/>
    </source>
</evidence>
<dbReference type="SUPFAM" id="SSF47188">
    <property type="entry name" value="Hemerythrin-like"/>
    <property type="match status" value="1"/>
</dbReference>
<dbReference type="InterPro" id="IPR035938">
    <property type="entry name" value="Hemerythrin-like_sf"/>
</dbReference>
<dbReference type="PANTHER" id="PTHR37164:SF1">
    <property type="entry name" value="BACTERIOHEMERYTHRIN"/>
    <property type="match status" value="1"/>
</dbReference>
<evidence type="ECO:0000256" key="2">
    <source>
        <dbReference type="ARBA" id="ARBA00022621"/>
    </source>
</evidence>
<evidence type="ECO:0000256" key="1">
    <source>
        <dbReference type="ARBA" id="ARBA00010587"/>
    </source>
</evidence>
<evidence type="ECO:0000313" key="6">
    <source>
        <dbReference type="EMBL" id="CRF35572.1"/>
    </source>
</evidence>
<dbReference type="Gene3D" id="1.20.120.50">
    <property type="entry name" value="Hemerythrin-like"/>
    <property type="match status" value="1"/>
</dbReference>
<evidence type="ECO:0000256" key="3">
    <source>
        <dbReference type="ARBA" id="ARBA00022723"/>
    </source>
</evidence>
<dbReference type="RefSeq" id="WP_048596103.1">
    <property type="nucleotide sequence ID" value="NZ_CVLB01000003.1"/>
</dbReference>
<name>A0A0G4KAV2_9SPIR</name>
<keyword evidence="3" id="KW-0479">Metal-binding</keyword>
<proteinExistence type="inferred from homology"/>
<keyword evidence="2" id="KW-0561">Oxygen transport</keyword>
<evidence type="ECO:0000313" key="7">
    <source>
        <dbReference type="Proteomes" id="UP000043763"/>
    </source>
</evidence>
<dbReference type="InterPro" id="IPR016131">
    <property type="entry name" value="Haemerythrin_Fe_BS"/>
</dbReference>
<dbReference type="Proteomes" id="UP000043763">
    <property type="component" value="Unassembled WGS sequence"/>
</dbReference>
<dbReference type="PANTHER" id="PTHR37164">
    <property type="entry name" value="BACTERIOHEMERYTHRIN"/>
    <property type="match status" value="1"/>
</dbReference>
<dbReference type="EMBL" id="CVLB01000003">
    <property type="protein sequence ID" value="CRF35572.1"/>
    <property type="molecule type" value="Genomic_DNA"/>
</dbReference>
<reference evidence="7" key="1">
    <citation type="submission" date="2015-04" db="EMBL/GenBank/DDBJ databases">
        <authorList>
            <person name="Mushtaq Mamoona"/>
        </authorList>
    </citation>
    <scope>NUCLEOTIDE SEQUENCE [LARGE SCALE GENOMIC DNA]</scope>
    <source>
        <strain evidence="7">AN4859/03</strain>
    </source>
</reference>
<keyword evidence="2" id="KW-0813">Transport</keyword>
<dbReference type="AlphaFoldDB" id="A0A0G4KAV2"/>
<dbReference type="OrthoDB" id="9797092at2"/>
<dbReference type="PROSITE" id="PS00550">
    <property type="entry name" value="HEMERYTHRINS"/>
    <property type="match status" value="1"/>
</dbReference>
<gene>
    <name evidence="6" type="ORF">BRSU_2743</name>
</gene>
<comment type="similarity">
    <text evidence="1">Belongs to the hemerythrin family.</text>
</comment>
<dbReference type="InterPro" id="IPR012312">
    <property type="entry name" value="Hemerythrin-like"/>
</dbReference>
<dbReference type="NCBIfam" id="TIGR02481">
    <property type="entry name" value="hemeryth_dom"/>
    <property type="match status" value="1"/>
</dbReference>
<dbReference type="InterPro" id="IPR012827">
    <property type="entry name" value="Hemerythrin_metal-bd"/>
</dbReference>
<feature type="domain" description="Hemerythrin-like" evidence="5">
    <location>
        <begin position="22"/>
        <end position="141"/>
    </location>
</feature>